<evidence type="ECO:0000313" key="1">
    <source>
        <dbReference type="EMBL" id="EFO25619.1"/>
    </source>
</evidence>
<dbReference type="CTD" id="9940253"/>
<dbReference type="RefSeq" id="XP_003138451.1">
    <property type="nucleotide sequence ID" value="XM_003138403.1"/>
</dbReference>
<dbReference type="EMBL" id="JH712153">
    <property type="protein sequence ID" value="EFO25619.1"/>
    <property type="molecule type" value="Genomic_DNA"/>
</dbReference>
<dbReference type="GeneID" id="9940253"/>
<protein>
    <submittedName>
        <fullName evidence="1">Uncharacterized protein</fullName>
    </submittedName>
</protein>
<organism evidence="1">
    <name type="scientific">Loa loa</name>
    <name type="common">Eye worm</name>
    <name type="synonym">Filaria loa</name>
    <dbReference type="NCBI Taxonomy" id="7209"/>
    <lineage>
        <taxon>Eukaryota</taxon>
        <taxon>Metazoa</taxon>
        <taxon>Ecdysozoa</taxon>
        <taxon>Nematoda</taxon>
        <taxon>Chromadorea</taxon>
        <taxon>Rhabditida</taxon>
        <taxon>Spirurina</taxon>
        <taxon>Spiruromorpha</taxon>
        <taxon>Filarioidea</taxon>
        <taxon>Onchocercidae</taxon>
        <taxon>Loa</taxon>
    </lineage>
</organism>
<gene>
    <name evidence="1" type="ORF">LOAG_02866</name>
</gene>
<dbReference type="AlphaFoldDB" id="A0A1S0U611"/>
<dbReference type="InParanoid" id="A0A1S0U611"/>
<proteinExistence type="predicted"/>
<sequence length="122" mass="14063">MKETMERTGNEGGYCPHLFTVVGTTKRLPVGVELCNIKLFGCSKTYPKFVPNIFAELNFVSTLHRLSSCLESEFVIRMGRECVQYQYHQQQLLVGKEYVSSSMGHFYLLYFEEDVRHSCSFA</sequence>
<dbReference type="KEGG" id="loa:LOAG_02866"/>
<name>A0A1S0U611_LOALO</name>
<accession>A0A1S0U611</accession>
<reference evidence="1" key="1">
    <citation type="submission" date="2012-04" db="EMBL/GenBank/DDBJ databases">
        <title>The Genome Sequence of Loa loa.</title>
        <authorList>
            <consortium name="The Broad Institute Genome Sequencing Platform"/>
            <consortium name="Broad Institute Genome Sequencing Center for Infectious Disease"/>
            <person name="Nutman T.B."/>
            <person name="Fink D.L."/>
            <person name="Russ C."/>
            <person name="Young S."/>
            <person name="Zeng Q."/>
            <person name="Gargeya S."/>
            <person name="Alvarado L."/>
            <person name="Berlin A."/>
            <person name="Chapman S.B."/>
            <person name="Chen Z."/>
            <person name="Freedman E."/>
            <person name="Gellesch M."/>
            <person name="Goldberg J."/>
            <person name="Griggs A."/>
            <person name="Gujja S."/>
            <person name="Heilman E.R."/>
            <person name="Heiman D."/>
            <person name="Howarth C."/>
            <person name="Mehta T."/>
            <person name="Neiman D."/>
            <person name="Pearson M."/>
            <person name="Roberts A."/>
            <person name="Saif S."/>
            <person name="Shea T."/>
            <person name="Shenoy N."/>
            <person name="Sisk P."/>
            <person name="Stolte C."/>
            <person name="Sykes S."/>
            <person name="White J."/>
            <person name="Yandava C."/>
            <person name="Haas B."/>
            <person name="Henn M.R."/>
            <person name="Nusbaum C."/>
            <person name="Birren B."/>
        </authorList>
    </citation>
    <scope>NUCLEOTIDE SEQUENCE [LARGE SCALE GENOMIC DNA]</scope>
</reference>